<dbReference type="EMBL" id="BJWL01000007">
    <property type="protein sequence ID" value="GFY90418.1"/>
    <property type="molecule type" value="Genomic_DNA"/>
</dbReference>
<protein>
    <submittedName>
        <fullName evidence="1">Major facilitator superfamily protein</fullName>
    </submittedName>
</protein>
<evidence type="ECO:0000313" key="2">
    <source>
        <dbReference type="Proteomes" id="UP000585474"/>
    </source>
</evidence>
<accession>A0A7J0EVK2</accession>
<sequence length="71" mass="7625">MTESWRTASAGRGLLRRGLAMDGEECGDRREKWDQGIEEKIEGVIVVTRVYGIGDEGVEGGADAIEADAEG</sequence>
<name>A0A7J0EVK2_9ERIC</name>
<evidence type="ECO:0000313" key="1">
    <source>
        <dbReference type="EMBL" id="GFY90418.1"/>
    </source>
</evidence>
<dbReference type="Proteomes" id="UP000585474">
    <property type="component" value="Unassembled WGS sequence"/>
</dbReference>
<proteinExistence type="predicted"/>
<dbReference type="AlphaFoldDB" id="A0A7J0EVK2"/>
<keyword evidence="2" id="KW-1185">Reference proteome</keyword>
<comment type="caution">
    <text evidence="1">The sequence shown here is derived from an EMBL/GenBank/DDBJ whole genome shotgun (WGS) entry which is preliminary data.</text>
</comment>
<reference evidence="1 2" key="1">
    <citation type="submission" date="2019-07" db="EMBL/GenBank/DDBJ databases">
        <title>De Novo Assembly of kiwifruit Actinidia rufa.</title>
        <authorList>
            <person name="Sugita-Konishi S."/>
            <person name="Sato K."/>
            <person name="Mori E."/>
            <person name="Abe Y."/>
            <person name="Kisaki G."/>
            <person name="Hamano K."/>
            <person name="Suezawa K."/>
            <person name="Otani M."/>
            <person name="Fukuda T."/>
            <person name="Manabe T."/>
            <person name="Gomi K."/>
            <person name="Tabuchi M."/>
            <person name="Akimitsu K."/>
            <person name="Kataoka I."/>
        </authorList>
    </citation>
    <scope>NUCLEOTIDE SEQUENCE [LARGE SCALE GENOMIC DNA]</scope>
    <source>
        <strain evidence="2">cv. Fuchu</strain>
    </source>
</reference>
<gene>
    <name evidence="1" type="ORF">Acr_07g0006150</name>
</gene>
<organism evidence="1 2">
    <name type="scientific">Actinidia rufa</name>
    <dbReference type="NCBI Taxonomy" id="165716"/>
    <lineage>
        <taxon>Eukaryota</taxon>
        <taxon>Viridiplantae</taxon>
        <taxon>Streptophyta</taxon>
        <taxon>Embryophyta</taxon>
        <taxon>Tracheophyta</taxon>
        <taxon>Spermatophyta</taxon>
        <taxon>Magnoliopsida</taxon>
        <taxon>eudicotyledons</taxon>
        <taxon>Gunneridae</taxon>
        <taxon>Pentapetalae</taxon>
        <taxon>asterids</taxon>
        <taxon>Ericales</taxon>
        <taxon>Actinidiaceae</taxon>
        <taxon>Actinidia</taxon>
    </lineage>
</organism>